<evidence type="ECO:0000259" key="2">
    <source>
        <dbReference type="PROSITE" id="PS50177"/>
    </source>
</evidence>
<comment type="caution">
    <text evidence="3">The sequence shown here is derived from an EMBL/GenBank/DDBJ whole genome shotgun (WGS) entry which is preliminary data.</text>
</comment>
<feature type="compositionally biased region" description="Low complexity" evidence="1">
    <location>
        <begin position="144"/>
        <end position="156"/>
    </location>
</feature>
<dbReference type="Pfam" id="PF02136">
    <property type="entry name" value="NTF2"/>
    <property type="match status" value="1"/>
</dbReference>
<feature type="compositionally biased region" description="Polar residues" evidence="1">
    <location>
        <begin position="305"/>
        <end position="326"/>
    </location>
</feature>
<feature type="domain" description="NTF2" evidence="2">
    <location>
        <begin position="7"/>
        <end position="118"/>
    </location>
</feature>
<dbReference type="Proteomes" id="UP000179807">
    <property type="component" value="Unassembled WGS sequence"/>
</dbReference>
<sequence length="356" mass="41369">MNEHLTVVPQFVKAYYTTAFTDSLSLHNFYDKNAFQSRNNKTLHIGKPINPKMNIFPISKKSELHIVNYVSFPVGQENIALSVCGNIKTEKVVFGFSQNFILKKVEERYFIVSDVYFDFRESPPISMKTIQPTAQQQRPKEDQQQNQTQNTLQLDNSQKKNKKKQNQQHTAKKNELQKNELQKNELQKNELQKNELQKNESQKNESQKNESQKNESQKNKSSIQKLKNFSNDKFIYRPLNNNTPKEENKPLTHIKKQQTSRNETNSGTKNDVKSKKQTNFNANPQLFYCPSDSNKIEKENKESTENNPKQPSKESNPQKTATSNLFSKTSSQNNQKKNSNNNNANNKFVYTPNNKH</sequence>
<evidence type="ECO:0000313" key="3">
    <source>
        <dbReference type="EMBL" id="OHT03776.1"/>
    </source>
</evidence>
<name>A0A1J4JZ61_9EUKA</name>
<gene>
    <name evidence="3" type="ORF">TRFO_01432</name>
</gene>
<evidence type="ECO:0000256" key="1">
    <source>
        <dbReference type="SAM" id="MobiDB-lite"/>
    </source>
</evidence>
<dbReference type="InterPro" id="IPR032710">
    <property type="entry name" value="NTF2-like_dom_sf"/>
</dbReference>
<feature type="compositionally biased region" description="Polar residues" evidence="1">
    <location>
        <begin position="259"/>
        <end position="269"/>
    </location>
</feature>
<dbReference type="RefSeq" id="XP_068356912.1">
    <property type="nucleotide sequence ID" value="XM_068490098.1"/>
</dbReference>
<evidence type="ECO:0000313" key="4">
    <source>
        <dbReference type="Proteomes" id="UP000179807"/>
    </source>
</evidence>
<feature type="region of interest" description="Disordered" evidence="1">
    <location>
        <begin position="130"/>
        <end position="356"/>
    </location>
</feature>
<dbReference type="EMBL" id="MLAK01000815">
    <property type="protein sequence ID" value="OHT03776.1"/>
    <property type="molecule type" value="Genomic_DNA"/>
</dbReference>
<reference evidence="3" key="1">
    <citation type="submission" date="2016-10" db="EMBL/GenBank/DDBJ databases">
        <authorList>
            <person name="Benchimol M."/>
            <person name="Almeida L.G."/>
            <person name="Vasconcelos A.T."/>
            <person name="Perreira-Neves A."/>
            <person name="Rosa I.A."/>
            <person name="Tasca T."/>
            <person name="Bogo M.R."/>
            <person name="de Souza W."/>
        </authorList>
    </citation>
    <scope>NUCLEOTIDE SEQUENCE [LARGE SCALE GENOMIC DNA]</scope>
    <source>
        <strain evidence="3">K</strain>
    </source>
</reference>
<dbReference type="InterPro" id="IPR018222">
    <property type="entry name" value="Nuclear_transport_factor_2_euk"/>
</dbReference>
<feature type="compositionally biased region" description="Basic and acidic residues" evidence="1">
    <location>
        <begin position="172"/>
        <end position="218"/>
    </location>
</feature>
<accession>A0A1J4JZ61</accession>
<dbReference type="InterPro" id="IPR002075">
    <property type="entry name" value="NTF2_dom"/>
</dbReference>
<dbReference type="VEuPathDB" id="TrichDB:TRFO_01432"/>
<dbReference type="SUPFAM" id="SSF54427">
    <property type="entry name" value="NTF2-like"/>
    <property type="match status" value="1"/>
</dbReference>
<organism evidence="3 4">
    <name type="scientific">Tritrichomonas foetus</name>
    <dbReference type="NCBI Taxonomy" id="1144522"/>
    <lineage>
        <taxon>Eukaryota</taxon>
        <taxon>Metamonada</taxon>
        <taxon>Parabasalia</taxon>
        <taxon>Tritrichomonadida</taxon>
        <taxon>Tritrichomonadidae</taxon>
        <taxon>Tritrichomonas</taxon>
    </lineage>
</organism>
<dbReference type="PROSITE" id="PS50177">
    <property type="entry name" value="NTF2_DOMAIN"/>
    <property type="match status" value="1"/>
</dbReference>
<proteinExistence type="predicted"/>
<dbReference type="GeneID" id="94824802"/>
<dbReference type="AlphaFoldDB" id="A0A1J4JZ61"/>
<protein>
    <recommendedName>
        <fullName evidence="2">NTF2 domain-containing protein</fullName>
    </recommendedName>
</protein>
<dbReference type="Gene3D" id="3.10.450.50">
    <property type="match status" value="1"/>
</dbReference>
<keyword evidence="4" id="KW-1185">Reference proteome</keyword>
<feature type="compositionally biased region" description="Low complexity" evidence="1">
    <location>
        <begin position="327"/>
        <end position="347"/>
    </location>
</feature>
<feature type="compositionally biased region" description="Basic and acidic residues" evidence="1">
    <location>
        <begin position="294"/>
        <end position="304"/>
    </location>
</feature>